<protein>
    <recommendedName>
        <fullName evidence="5">Pentacotripeptide-repeat region of PRORP domain-containing protein</fullName>
    </recommendedName>
</protein>
<dbReference type="Pfam" id="PF01535">
    <property type="entry name" value="PPR"/>
    <property type="match status" value="1"/>
</dbReference>
<evidence type="ECO:0008006" key="5">
    <source>
        <dbReference type="Google" id="ProtNLM"/>
    </source>
</evidence>
<evidence type="ECO:0000256" key="3">
    <source>
        <dbReference type="SAM" id="MobiDB-lite"/>
    </source>
</evidence>
<dbReference type="Gene3D" id="1.25.40.10">
    <property type="entry name" value="Tetratricopeptide repeat domain"/>
    <property type="match status" value="2"/>
</dbReference>
<feature type="repeat" description="PPR" evidence="2">
    <location>
        <begin position="365"/>
        <end position="399"/>
    </location>
</feature>
<dbReference type="PANTHER" id="PTHR47447:SF17">
    <property type="entry name" value="OS12G0638900 PROTEIN"/>
    <property type="match status" value="1"/>
</dbReference>
<keyword evidence="1" id="KW-0677">Repeat</keyword>
<proteinExistence type="predicted"/>
<feature type="region of interest" description="Disordered" evidence="3">
    <location>
        <begin position="40"/>
        <end position="101"/>
    </location>
</feature>
<reference evidence="4" key="1">
    <citation type="submission" date="2021-01" db="EMBL/GenBank/DDBJ databases">
        <authorList>
            <person name="Corre E."/>
            <person name="Pelletier E."/>
            <person name="Niang G."/>
            <person name="Scheremetjew M."/>
            <person name="Finn R."/>
            <person name="Kale V."/>
            <person name="Holt S."/>
            <person name="Cochrane G."/>
            <person name="Meng A."/>
            <person name="Brown T."/>
            <person name="Cohen L."/>
        </authorList>
    </citation>
    <scope>NUCLEOTIDE SEQUENCE</scope>
    <source>
        <strain evidence="4">OF101</strain>
    </source>
</reference>
<dbReference type="Pfam" id="PF13812">
    <property type="entry name" value="PPR_3"/>
    <property type="match status" value="1"/>
</dbReference>
<dbReference type="InterPro" id="IPR002885">
    <property type="entry name" value="PPR_rpt"/>
</dbReference>
<dbReference type="PANTHER" id="PTHR47447">
    <property type="entry name" value="OS03G0856100 PROTEIN"/>
    <property type="match status" value="1"/>
</dbReference>
<gene>
    <name evidence="4" type="ORF">ACAT0790_LOCUS14419</name>
</gene>
<dbReference type="NCBIfam" id="TIGR00756">
    <property type="entry name" value="PPR"/>
    <property type="match status" value="3"/>
</dbReference>
<evidence type="ECO:0000313" key="4">
    <source>
        <dbReference type="EMBL" id="CAD9115052.1"/>
    </source>
</evidence>
<dbReference type="AlphaFoldDB" id="A0A7S1LVR7"/>
<dbReference type="PROSITE" id="PS51375">
    <property type="entry name" value="PPR"/>
    <property type="match status" value="2"/>
</dbReference>
<name>A0A7S1LVR7_ALECA</name>
<dbReference type="EMBL" id="HBGE01023843">
    <property type="protein sequence ID" value="CAD9115052.1"/>
    <property type="molecule type" value="Transcribed_RNA"/>
</dbReference>
<feature type="compositionally biased region" description="Polar residues" evidence="3">
    <location>
        <begin position="74"/>
        <end position="89"/>
    </location>
</feature>
<accession>A0A7S1LVR7</accession>
<dbReference type="Pfam" id="PF13041">
    <property type="entry name" value="PPR_2"/>
    <property type="match status" value="1"/>
</dbReference>
<dbReference type="InterPro" id="IPR011990">
    <property type="entry name" value="TPR-like_helical_dom_sf"/>
</dbReference>
<evidence type="ECO:0000256" key="1">
    <source>
        <dbReference type="ARBA" id="ARBA00022737"/>
    </source>
</evidence>
<organism evidence="4">
    <name type="scientific">Alexandrium catenella</name>
    <name type="common">Red tide dinoflagellate</name>
    <name type="synonym">Gonyaulax catenella</name>
    <dbReference type="NCBI Taxonomy" id="2925"/>
    <lineage>
        <taxon>Eukaryota</taxon>
        <taxon>Sar</taxon>
        <taxon>Alveolata</taxon>
        <taxon>Dinophyceae</taxon>
        <taxon>Gonyaulacales</taxon>
        <taxon>Pyrocystaceae</taxon>
        <taxon>Alexandrium</taxon>
    </lineage>
</organism>
<sequence length="514" mass="55147">MAPIIEALAGVWGTLKVELAVFVLTIAFGFVLRGVCPEMAERPSKSKPKEGSTGRGSLQRAQPRDAAPTKPWQPATSGPRSARTASAEQQPKAGRAFAPQGRAAPTVDWVIDGMREHPSVKFASGALDAYSELCEQLRRDGVCMREAALGARHTVLDFYAALVQCAVRAGRCDLVDSILDDMAQQGVQRPPWFYESTMKQLAGQSRYQLALSVYERMAADRLEPSAVTCSCLVSFAVEVGELQRAVGFFETLSSLVTPSIRAYMTVLRVHGKQRDWESSIATLREMQRRHVRVDCPVLNIVLATGVSAGRLAGAEALLVEAEGYSPPITDVVSYNTMVKLYAQSNDLGGAKALIQRMRRRGLDPNAITFNSAMDVAVRGRMAAEAWELLAEMRGAGLKPDRYTCSILVRATAHEASPPRIQQALDLLREVDGALDAPLRSTLFHSVIEAAAQTGDASATRSVLAQARECQVVPAAAAYKRLLGCAEARGTRRAPAAAAARGAAAGRAAGRAGVC</sequence>
<evidence type="ECO:0000256" key="2">
    <source>
        <dbReference type="PROSITE-ProRule" id="PRU00708"/>
    </source>
</evidence>
<feature type="compositionally biased region" description="Basic and acidic residues" evidence="3">
    <location>
        <begin position="40"/>
        <end position="52"/>
    </location>
</feature>
<feature type="repeat" description="PPR" evidence="2">
    <location>
        <begin position="330"/>
        <end position="364"/>
    </location>
</feature>